<proteinExistence type="predicted"/>
<dbReference type="WBParaSite" id="MCU_006687-RD">
    <property type="protein sequence ID" value="MCU_006687-RD"/>
    <property type="gene ID" value="MCU_006687"/>
</dbReference>
<accession>A0A5K3FC90</accession>
<reference evidence="1" key="1">
    <citation type="submission" date="2019-11" db="UniProtKB">
        <authorList>
            <consortium name="WormBaseParasite"/>
        </authorList>
    </citation>
    <scope>IDENTIFICATION</scope>
</reference>
<evidence type="ECO:0000313" key="1">
    <source>
        <dbReference type="WBParaSite" id="MCU_006687-RD"/>
    </source>
</evidence>
<name>A0A5K3FC90_MESCO</name>
<sequence length="35" mass="3952">MQYVGFIAITRTSHEINSRENSPKLLVAHRAKPVS</sequence>
<organism evidence="1">
    <name type="scientific">Mesocestoides corti</name>
    <name type="common">Flatworm</name>
    <dbReference type="NCBI Taxonomy" id="53468"/>
    <lineage>
        <taxon>Eukaryota</taxon>
        <taxon>Metazoa</taxon>
        <taxon>Spiralia</taxon>
        <taxon>Lophotrochozoa</taxon>
        <taxon>Platyhelminthes</taxon>
        <taxon>Cestoda</taxon>
        <taxon>Eucestoda</taxon>
        <taxon>Cyclophyllidea</taxon>
        <taxon>Mesocestoididae</taxon>
        <taxon>Mesocestoides</taxon>
    </lineage>
</organism>
<protein>
    <submittedName>
        <fullName evidence="1">Protein HID1</fullName>
    </submittedName>
</protein>
<dbReference type="AlphaFoldDB" id="A0A5K3FC90"/>